<accession>A0A2H1KI37</accession>
<dbReference type="Proteomes" id="UP000234382">
    <property type="component" value="Unassembled WGS sequence"/>
</dbReference>
<evidence type="ECO:0000313" key="3">
    <source>
        <dbReference type="Proteomes" id="UP000234382"/>
    </source>
</evidence>
<sequence length="281" mass="31676">MDMEPPPVAFSDADEARRWGFGVFSARYGNIYTSRQLLQLFMEAHGERQPDEVVWEKDGRYYDALRPSVDPIGQESADDVIELRRAHLAAVRKMFRELDVFVFTLGLTEGWEAVSDGTMYPVAPGTAAGQYDRRKYRFRNIRYSQVMQDLREFWRMLKEVNPGARMLLTVSPVPLAATASGEHVLVATTYSKSVLRAVAGDLTTEEEDIYYFPSYEIITAPATHGVFYDPDLRNVNQFGVDVVMDHFFSGPIGEIFGDKTQAADDGELICDEGKLDTSQAV</sequence>
<reference evidence="3" key="1">
    <citation type="submission" date="2017-03" db="EMBL/GenBank/DDBJ databases">
        <authorList>
            <person name="Monnet C."/>
        </authorList>
    </citation>
    <scope>NUCLEOTIDE SEQUENCE [LARGE SCALE GENOMIC DNA]</scope>
    <source>
        <strain evidence="3">ATCC 49514</strain>
    </source>
</reference>
<proteinExistence type="predicted"/>
<dbReference type="InterPro" id="IPR014982">
    <property type="entry name" value="GSCFA"/>
</dbReference>
<organism evidence="2 3">
    <name type="scientific">Brevibacterium iodinum ATCC 49514</name>
    <dbReference type="NCBI Taxonomy" id="1255616"/>
    <lineage>
        <taxon>Bacteria</taxon>
        <taxon>Bacillati</taxon>
        <taxon>Actinomycetota</taxon>
        <taxon>Actinomycetes</taxon>
        <taxon>Micrococcales</taxon>
        <taxon>Brevibacteriaceae</taxon>
        <taxon>Brevibacterium</taxon>
    </lineage>
</organism>
<dbReference type="AlphaFoldDB" id="A0A2H1KI37"/>
<evidence type="ECO:0000259" key="1">
    <source>
        <dbReference type="Pfam" id="PF08885"/>
    </source>
</evidence>
<gene>
    <name evidence="2" type="ORF">BI49514_03032</name>
</gene>
<feature type="domain" description="GSCFA" evidence="1">
    <location>
        <begin position="20"/>
        <end position="247"/>
    </location>
</feature>
<keyword evidence="3" id="KW-1185">Reference proteome</keyword>
<dbReference type="EMBL" id="FXYX01000033">
    <property type="protein sequence ID" value="SMX98882.1"/>
    <property type="molecule type" value="Genomic_DNA"/>
</dbReference>
<name>A0A2H1KI37_9MICO</name>
<dbReference type="Pfam" id="PF08885">
    <property type="entry name" value="GSCFA"/>
    <property type="match status" value="1"/>
</dbReference>
<evidence type="ECO:0000313" key="2">
    <source>
        <dbReference type="EMBL" id="SMX98882.1"/>
    </source>
</evidence>
<protein>
    <submittedName>
        <fullName evidence="2">GSCFA family protein</fullName>
    </submittedName>
</protein>